<dbReference type="InterPro" id="IPR041468">
    <property type="entry name" value="HTH_ParB/Spo0J"/>
</dbReference>
<dbReference type="CDD" id="cd16393">
    <property type="entry name" value="SPO0J_N"/>
    <property type="match status" value="1"/>
</dbReference>
<dbReference type="SMART" id="SM00470">
    <property type="entry name" value="ParB"/>
    <property type="match status" value="1"/>
</dbReference>
<feature type="domain" description="ParB-like N-terminal" evidence="4">
    <location>
        <begin position="39"/>
        <end position="129"/>
    </location>
</feature>
<dbReference type="GO" id="GO:0007059">
    <property type="term" value="P:chromosome segregation"/>
    <property type="evidence" value="ECO:0007669"/>
    <property type="project" value="UniProtKB-KW"/>
</dbReference>
<keyword evidence="3" id="KW-0238">DNA-binding</keyword>
<dbReference type="GO" id="GO:0005694">
    <property type="term" value="C:chromosome"/>
    <property type="evidence" value="ECO:0007669"/>
    <property type="project" value="TreeGrafter"/>
</dbReference>
<reference evidence="6" key="1">
    <citation type="submission" date="2017-09" db="EMBL/GenBank/DDBJ databases">
        <title>Depth-based differentiation of microbial function through sediment-hosted aquifers and enrichment of novel symbionts in the deep terrestrial subsurface.</title>
        <authorList>
            <person name="Probst A.J."/>
            <person name="Ladd B."/>
            <person name="Jarett J.K."/>
            <person name="Geller-Mcgrath D.E."/>
            <person name="Sieber C.M.K."/>
            <person name="Emerson J.B."/>
            <person name="Anantharaman K."/>
            <person name="Thomas B.C."/>
            <person name="Malmstrom R."/>
            <person name="Stieglmeier M."/>
            <person name="Klingl A."/>
            <person name="Woyke T."/>
            <person name="Ryan C.M."/>
            <person name="Banfield J.F."/>
        </authorList>
    </citation>
    <scope>NUCLEOTIDE SEQUENCE [LARGE SCALE GENOMIC DNA]</scope>
</reference>
<dbReference type="InterPro" id="IPR003115">
    <property type="entry name" value="ParB_N"/>
</dbReference>
<evidence type="ECO:0000313" key="5">
    <source>
        <dbReference type="EMBL" id="PIT88435.1"/>
    </source>
</evidence>
<comment type="caution">
    <text evidence="5">The sequence shown here is derived from an EMBL/GenBank/DDBJ whole genome shotgun (WGS) entry which is preliminary data.</text>
</comment>
<dbReference type="InterPro" id="IPR057240">
    <property type="entry name" value="ParB_dimer_C"/>
</dbReference>
<evidence type="ECO:0000256" key="1">
    <source>
        <dbReference type="ARBA" id="ARBA00006295"/>
    </source>
</evidence>
<dbReference type="Pfam" id="PF23552">
    <property type="entry name" value="ParB_C"/>
    <property type="match status" value="1"/>
</dbReference>
<protein>
    <submittedName>
        <fullName evidence="5">Chromosome partitioning protein ParB</fullName>
    </submittedName>
</protein>
<dbReference type="Pfam" id="PF02195">
    <property type="entry name" value="ParB_N"/>
    <property type="match status" value="1"/>
</dbReference>
<dbReference type="GO" id="GO:0045881">
    <property type="term" value="P:positive regulation of sporulation resulting in formation of a cellular spore"/>
    <property type="evidence" value="ECO:0007669"/>
    <property type="project" value="TreeGrafter"/>
</dbReference>
<dbReference type="PANTHER" id="PTHR33375:SF1">
    <property type="entry name" value="CHROMOSOME-PARTITIONING PROTEIN PARB-RELATED"/>
    <property type="match status" value="1"/>
</dbReference>
<sequence>MSLGRGLGALISSTGKKEEIKKSEIINQEPVVSGQQKIWLIPITQITPNTKQPRRHFDPLELEKLSDSVKKYGILQPIILIEKPNGDYEVVAGERRWRAAKLAGLTNVPAIVKVLPDEEKLEIALIENIQREDLNPIEEAFAYRRLIDEFHLTQEQVSDKVGKSRPAVANIVRLLELPDEIQKALIEKQISMGQSRALLGLKNKSEQLDMLASMLGEKISVRELEHQIRKKVPSGSQRRDPNLMYLEEKLRQALGTKVSITQKGEKGVITINYFSKEELSRIIKKIDGGE</sequence>
<dbReference type="InterPro" id="IPR036086">
    <property type="entry name" value="ParB/Sulfiredoxin_sf"/>
</dbReference>
<dbReference type="SUPFAM" id="SSF109709">
    <property type="entry name" value="KorB DNA-binding domain-like"/>
    <property type="match status" value="1"/>
</dbReference>
<dbReference type="FunFam" id="1.10.10.2830:FF:000001">
    <property type="entry name" value="Chromosome partitioning protein ParB"/>
    <property type="match status" value="1"/>
</dbReference>
<name>A0A2M6W6S1_9BACT</name>
<dbReference type="NCBIfam" id="TIGR00180">
    <property type="entry name" value="parB_part"/>
    <property type="match status" value="1"/>
</dbReference>
<dbReference type="InterPro" id="IPR050336">
    <property type="entry name" value="Chromosome_partition/occlusion"/>
</dbReference>
<dbReference type="FunFam" id="3.90.1530.30:FF:000001">
    <property type="entry name" value="Chromosome partitioning protein ParB"/>
    <property type="match status" value="1"/>
</dbReference>
<dbReference type="Gene3D" id="1.10.10.2830">
    <property type="match status" value="1"/>
</dbReference>
<dbReference type="SUPFAM" id="SSF110849">
    <property type="entry name" value="ParB/Sulfiredoxin"/>
    <property type="match status" value="1"/>
</dbReference>
<dbReference type="Pfam" id="PF17762">
    <property type="entry name" value="HTH_ParB"/>
    <property type="match status" value="1"/>
</dbReference>
<dbReference type="AlphaFoldDB" id="A0A2M6W6S1"/>
<dbReference type="Gene3D" id="3.90.1530.30">
    <property type="match status" value="1"/>
</dbReference>
<evidence type="ECO:0000259" key="4">
    <source>
        <dbReference type="SMART" id="SM00470"/>
    </source>
</evidence>
<evidence type="ECO:0000256" key="2">
    <source>
        <dbReference type="ARBA" id="ARBA00022829"/>
    </source>
</evidence>
<dbReference type="GO" id="GO:0003677">
    <property type="term" value="F:DNA binding"/>
    <property type="evidence" value="ECO:0007669"/>
    <property type="project" value="UniProtKB-KW"/>
</dbReference>
<dbReference type="PANTHER" id="PTHR33375">
    <property type="entry name" value="CHROMOSOME-PARTITIONING PROTEIN PARB-RELATED"/>
    <property type="match status" value="1"/>
</dbReference>
<accession>A0A2M6W6S1</accession>
<dbReference type="Proteomes" id="UP000231426">
    <property type="component" value="Unassembled WGS sequence"/>
</dbReference>
<gene>
    <name evidence="5" type="ORF">COU29_01465</name>
</gene>
<comment type="similarity">
    <text evidence="1">Belongs to the ParB family.</text>
</comment>
<proteinExistence type="inferred from homology"/>
<dbReference type="EMBL" id="PFBV01000003">
    <property type="protein sequence ID" value="PIT88435.1"/>
    <property type="molecule type" value="Genomic_DNA"/>
</dbReference>
<evidence type="ECO:0000256" key="3">
    <source>
        <dbReference type="ARBA" id="ARBA00023125"/>
    </source>
</evidence>
<organism evidence="5 6">
    <name type="scientific">Candidatus Magasanikbacteria bacterium CG10_big_fil_rev_8_21_14_0_10_36_32</name>
    <dbReference type="NCBI Taxonomy" id="1974646"/>
    <lineage>
        <taxon>Bacteria</taxon>
        <taxon>Candidatus Magasanikiibacteriota</taxon>
    </lineage>
</organism>
<dbReference type="InterPro" id="IPR004437">
    <property type="entry name" value="ParB/RepB/Spo0J"/>
</dbReference>
<evidence type="ECO:0000313" key="6">
    <source>
        <dbReference type="Proteomes" id="UP000231426"/>
    </source>
</evidence>
<keyword evidence="2" id="KW-0159">Chromosome partition</keyword>